<accession>A0AAD6WRW1</accession>
<proteinExistence type="predicted"/>
<evidence type="ECO:0000313" key="1">
    <source>
        <dbReference type="EMBL" id="KAJ7024818.1"/>
    </source>
</evidence>
<dbReference type="AlphaFoldDB" id="A0AAD6WRW1"/>
<protein>
    <submittedName>
        <fullName evidence="1">Uncharacterized protein</fullName>
    </submittedName>
</protein>
<dbReference type="EMBL" id="JARJCM010000163">
    <property type="protein sequence ID" value="KAJ7024818.1"/>
    <property type="molecule type" value="Genomic_DNA"/>
</dbReference>
<keyword evidence="2" id="KW-1185">Reference proteome</keyword>
<gene>
    <name evidence="1" type="ORF">C8F04DRAFT_1400897</name>
</gene>
<dbReference type="Proteomes" id="UP001218188">
    <property type="component" value="Unassembled WGS sequence"/>
</dbReference>
<organism evidence="1 2">
    <name type="scientific">Mycena alexandri</name>
    <dbReference type="NCBI Taxonomy" id="1745969"/>
    <lineage>
        <taxon>Eukaryota</taxon>
        <taxon>Fungi</taxon>
        <taxon>Dikarya</taxon>
        <taxon>Basidiomycota</taxon>
        <taxon>Agaricomycotina</taxon>
        <taxon>Agaricomycetes</taxon>
        <taxon>Agaricomycetidae</taxon>
        <taxon>Agaricales</taxon>
        <taxon>Marasmiineae</taxon>
        <taxon>Mycenaceae</taxon>
        <taxon>Mycena</taxon>
    </lineage>
</organism>
<sequence length="235" mass="26241">MAASREYLDANPTTRVSRLLLSDSAQGNESAVNADVLKACPTIEMLTNRILHRTHGTLSGFSYLLYTCDADSFLEYEFPKLRESTLGIDDIWRYKDTLFHKESLTRLHVARASDHHDHTPPSMLVILNALQNLTHLRISGPRREGDVPALSVADTFHWDQIPRWDGGLVSSNDLQPRVSILIVMLALYISSAIHSCLSLCGMIPPDFTLMIQPGPDLDRSAHEHDSSGTHTSFVH</sequence>
<reference evidence="1" key="1">
    <citation type="submission" date="2023-03" db="EMBL/GenBank/DDBJ databases">
        <title>Massive genome expansion in bonnet fungi (Mycena s.s.) driven by repeated elements and novel gene families across ecological guilds.</title>
        <authorList>
            <consortium name="Lawrence Berkeley National Laboratory"/>
            <person name="Harder C.B."/>
            <person name="Miyauchi S."/>
            <person name="Viragh M."/>
            <person name="Kuo A."/>
            <person name="Thoen E."/>
            <person name="Andreopoulos B."/>
            <person name="Lu D."/>
            <person name="Skrede I."/>
            <person name="Drula E."/>
            <person name="Henrissat B."/>
            <person name="Morin E."/>
            <person name="Kohler A."/>
            <person name="Barry K."/>
            <person name="LaButti K."/>
            <person name="Morin E."/>
            <person name="Salamov A."/>
            <person name="Lipzen A."/>
            <person name="Mereny Z."/>
            <person name="Hegedus B."/>
            <person name="Baldrian P."/>
            <person name="Stursova M."/>
            <person name="Weitz H."/>
            <person name="Taylor A."/>
            <person name="Grigoriev I.V."/>
            <person name="Nagy L.G."/>
            <person name="Martin F."/>
            <person name="Kauserud H."/>
        </authorList>
    </citation>
    <scope>NUCLEOTIDE SEQUENCE</scope>
    <source>
        <strain evidence="1">CBHHK200</strain>
    </source>
</reference>
<evidence type="ECO:0000313" key="2">
    <source>
        <dbReference type="Proteomes" id="UP001218188"/>
    </source>
</evidence>
<name>A0AAD6WRW1_9AGAR</name>
<comment type="caution">
    <text evidence="1">The sequence shown here is derived from an EMBL/GenBank/DDBJ whole genome shotgun (WGS) entry which is preliminary data.</text>
</comment>